<protein>
    <submittedName>
        <fullName evidence="1">Uncharacterized protein</fullName>
    </submittedName>
</protein>
<reference evidence="2" key="1">
    <citation type="submission" date="2015-01" db="EMBL/GenBank/DDBJ databases">
        <authorList>
            <person name="Manzoor Shahid"/>
            <person name="Zubair Saima"/>
        </authorList>
    </citation>
    <scope>NUCLEOTIDE SEQUENCE [LARGE SCALE GENOMIC DNA]</scope>
    <source>
        <strain evidence="2">V1</strain>
    </source>
</reference>
<accession>A0A0B7GQ67</accession>
<evidence type="ECO:0000313" key="2">
    <source>
        <dbReference type="Proteomes" id="UP000042527"/>
    </source>
</evidence>
<proteinExistence type="predicted"/>
<evidence type="ECO:0000313" key="1">
    <source>
        <dbReference type="EMBL" id="CEM60558.1"/>
    </source>
</evidence>
<keyword evidence="2" id="KW-1185">Reference proteome</keyword>
<dbReference type="Proteomes" id="UP000042527">
    <property type="component" value="Unassembled WGS sequence"/>
</dbReference>
<name>A0A0B7GQ67_TREPH</name>
<sequence length="83" mass="9031">MVGNSVAKAVLGATSAVVGITTKIMGAIRRKNAAYSAEQREKMKNFNQKVQEGIGKLSAEQVKSQGTCLKHWQKLLAEKTVNR</sequence>
<gene>
    <name evidence="1" type="ORF">TPHV1_10226</name>
</gene>
<dbReference type="AlphaFoldDB" id="A0A0B7GQ67"/>
<dbReference type="EMBL" id="CDNC01000001">
    <property type="protein sequence ID" value="CEM60558.1"/>
    <property type="molecule type" value="Genomic_DNA"/>
</dbReference>
<dbReference type="RefSeq" id="WP_044634264.1">
    <property type="nucleotide sequence ID" value="NZ_CDNC01000001.1"/>
</dbReference>
<organism evidence="1 2">
    <name type="scientific">Treponema phagedenis</name>
    <dbReference type="NCBI Taxonomy" id="162"/>
    <lineage>
        <taxon>Bacteria</taxon>
        <taxon>Pseudomonadati</taxon>
        <taxon>Spirochaetota</taxon>
        <taxon>Spirochaetia</taxon>
        <taxon>Spirochaetales</taxon>
        <taxon>Treponemataceae</taxon>
        <taxon>Treponema</taxon>
    </lineage>
</organism>